<protein>
    <submittedName>
        <fullName evidence="1">Uncharacterized protein</fullName>
    </submittedName>
</protein>
<comment type="caution">
    <text evidence="1">The sequence shown here is derived from an EMBL/GenBank/DDBJ whole genome shotgun (WGS) entry which is preliminary data.</text>
</comment>
<name>A0A8S3E6S6_9BILA</name>
<evidence type="ECO:0000313" key="1">
    <source>
        <dbReference type="EMBL" id="CAF5048633.1"/>
    </source>
</evidence>
<organism evidence="1 2">
    <name type="scientific">Rotaria magnacalcarata</name>
    <dbReference type="NCBI Taxonomy" id="392030"/>
    <lineage>
        <taxon>Eukaryota</taxon>
        <taxon>Metazoa</taxon>
        <taxon>Spiralia</taxon>
        <taxon>Gnathifera</taxon>
        <taxon>Rotifera</taxon>
        <taxon>Eurotatoria</taxon>
        <taxon>Bdelloidea</taxon>
        <taxon>Philodinida</taxon>
        <taxon>Philodinidae</taxon>
        <taxon>Rotaria</taxon>
    </lineage>
</organism>
<dbReference type="EMBL" id="CAJOBH010225551">
    <property type="protein sequence ID" value="CAF5048633.1"/>
    <property type="molecule type" value="Genomic_DNA"/>
</dbReference>
<reference evidence="1" key="1">
    <citation type="submission" date="2021-02" db="EMBL/GenBank/DDBJ databases">
        <authorList>
            <person name="Nowell W R."/>
        </authorList>
    </citation>
    <scope>NUCLEOTIDE SEQUENCE</scope>
</reference>
<dbReference type="AlphaFoldDB" id="A0A8S3E6S6"/>
<accession>A0A8S3E6S6</accession>
<evidence type="ECO:0000313" key="2">
    <source>
        <dbReference type="Proteomes" id="UP000681967"/>
    </source>
</evidence>
<feature type="non-terminal residue" evidence="1">
    <location>
        <position position="31"/>
    </location>
</feature>
<gene>
    <name evidence="1" type="ORF">BYL167_LOCUS57791</name>
</gene>
<dbReference type="Proteomes" id="UP000681967">
    <property type="component" value="Unassembled WGS sequence"/>
</dbReference>
<sequence>MASPMDTFKNNLFDQLKSYGGTVQDVFEQRI</sequence>
<proteinExistence type="predicted"/>